<dbReference type="RefSeq" id="XP_071933485.1">
    <property type="nucleotide sequence ID" value="XM_072077384.1"/>
</dbReference>
<sequence>METPEDEIAPEISEEEGYFNRLPDDLIICHIFGKILDAKCLFSCFLLSKRLGFLVLQSKTISCTILGCPVHFMSMPQKLLSALKKPFQFLRGLFPNSPPSLYDKTSAIPLLRFIRAFKSLKRLYVEVSFSSNMKARSSLIDGNFPTGTIHKWKAEFKSQSSDSFIMFLAKSLAPVADGDGEHDDHNHGEELTARRGAYEHLCIFKDAVQDALLRLTPFTEAAPFLADQLQSIVVTDSRKQGKVVLGLERLAELRSRSYAMKGVTVLALKAGATDNDEDFESVAKDAFEGDEIFGEAVSDMLKKPARLPI</sequence>
<keyword evidence="1" id="KW-1185">Reference proteome</keyword>
<reference evidence="2" key="1">
    <citation type="submission" date="2025-08" db="UniProtKB">
        <authorList>
            <consortium name="RefSeq"/>
        </authorList>
    </citation>
    <scope>IDENTIFICATION</scope>
    <source>
        <tissue evidence="2">Leaves</tissue>
    </source>
</reference>
<proteinExistence type="predicted"/>
<dbReference type="GeneID" id="140036107"/>
<evidence type="ECO:0000313" key="1">
    <source>
        <dbReference type="Proteomes" id="UP001652660"/>
    </source>
</evidence>
<dbReference type="PANTHER" id="PTHR31215">
    <property type="entry name" value="OS05G0510400 PROTEIN-RELATED"/>
    <property type="match status" value="1"/>
</dbReference>
<dbReference type="Proteomes" id="UP001652660">
    <property type="component" value="Chromosome 2e"/>
</dbReference>
<protein>
    <submittedName>
        <fullName evidence="2">F-box protein AUF2-like</fullName>
    </submittedName>
</protein>
<dbReference type="InterPro" id="IPR044809">
    <property type="entry name" value="AUF1-like"/>
</dbReference>
<evidence type="ECO:0000313" key="2">
    <source>
        <dbReference type="RefSeq" id="XP_071933485.1"/>
    </source>
</evidence>
<organism evidence="1 2">
    <name type="scientific">Coffea arabica</name>
    <name type="common">Arabian coffee</name>
    <dbReference type="NCBI Taxonomy" id="13443"/>
    <lineage>
        <taxon>Eukaryota</taxon>
        <taxon>Viridiplantae</taxon>
        <taxon>Streptophyta</taxon>
        <taxon>Embryophyta</taxon>
        <taxon>Tracheophyta</taxon>
        <taxon>Spermatophyta</taxon>
        <taxon>Magnoliopsida</taxon>
        <taxon>eudicotyledons</taxon>
        <taxon>Gunneridae</taxon>
        <taxon>Pentapetalae</taxon>
        <taxon>asterids</taxon>
        <taxon>lamiids</taxon>
        <taxon>Gentianales</taxon>
        <taxon>Rubiaceae</taxon>
        <taxon>Ixoroideae</taxon>
        <taxon>Gardenieae complex</taxon>
        <taxon>Bertiereae - Coffeeae clade</taxon>
        <taxon>Coffeeae</taxon>
        <taxon>Coffea</taxon>
    </lineage>
</organism>
<name>A0ABM4WNX8_COFAR</name>
<accession>A0ABM4WNX8</accession>
<gene>
    <name evidence="2" type="primary">LOC140036107</name>
</gene>